<dbReference type="Proteomes" id="UP001596039">
    <property type="component" value="Unassembled WGS sequence"/>
</dbReference>
<evidence type="ECO:0000313" key="1">
    <source>
        <dbReference type="EMBL" id="MFC5501068.1"/>
    </source>
</evidence>
<dbReference type="RefSeq" id="WP_386738673.1">
    <property type="nucleotide sequence ID" value="NZ_JBHSMG010000001.1"/>
</dbReference>
<name>A0ABW0NP99_9MICO</name>
<keyword evidence="2" id="KW-1185">Reference proteome</keyword>
<accession>A0ABW0NP99</accession>
<protein>
    <submittedName>
        <fullName evidence="1">DUF6716 putative glycosyltransferase</fullName>
    </submittedName>
</protein>
<comment type="caution">
    <text evidence="1">The sequence shown here is derived from an EMBL/GenBank/DDBJ whole genome shotgun (WGS) entry which is preliminary data.</text>
</comment>
<dbReference type="SUPFAM" id="SSF53756">
    <property type="entry name" value="UDP-Glycosyltransferase/glycogen phosphorylase"/>
    <property type="match status" value="1"/>
</dbReference>
<organism evidence="1 2">
    <name type="scientific">Lysinimonas soli</name>
    <dbReference type="NCBI Taxonomy" id="1074233"/>
    <lineage>
        <taxon>Bacteria</taxon>
        <taxon>Bacillati</taxon>
        <taxon>Actinomycetota</taxon>
        <taxon>Actinomycetes</taxon>
        <taxon>Micrococcales</taxon>
        <taxon>Microbacteriaceae</taxon>
        <taxon>Lysinimonas</taxon>
    </lineage>
</organism>
<proteinExistence type="predicted"/>
<sequence length="408" mass="44592">MRIIAIADSDSYLKWAAATLGALPTAADRELLLVETPVLPSETQRRAALAVGGMDPSRLVCLPLTGVVERIRRERPDAVLVAVRGPVAAVLIRLIAELPDRPVIVTGLPGISIPATRKALAFRRQADLFLLHSRREIRDFTRLSRVHGWTHRFALASLPFLERRSGEPGDALVFAAQAIVPREREDRLEVLRMLLAAARADPARPVVIKIRARVGEQQTHAERDSYPELLDELAEQGVEIPANLRVSSEPMSSALDRAQGLLTVSSTAVIEAIARGIPVIVLDTFGVSDALINPVFEHSGLFGGEDDVIARRFRTPHPGWLDDNYSHAPEADDWTRQLDALVAARAQGVLPAREPVRASGGVLRRAWERKRAFGDSDRSVSGAVALAVGTPARATMVMARRLARRYEG</sequence>
<dbReference type="EMBL" id="JBHSMG010000001">
    <property type="protein sequence ID" value="MFC5501068.1"/>
    <property type="molecule type" value="Genomic_DNA"/>
</dbReference>
<gene>
    <name evidence="1" type="ORF">ACFPJ4_02310</name>
</gene>
<evidence type="ECO:0000313" key="2">
    <source>
        <dbReference type="Proteomes" id="UP001596039"/>
    </source>
</evidence>
<dbReference type="InterPro" id="IPR046561">
    <property type="entry name" value="DUF6716"/>
</dbReference>
<dbReference type="Pfam" id="PF20471">
    <property type="entry name" value="DUF6716"/>
    <property type="match status" value="1"/>
</dbReference>
<reference evidence="2" key="1">
    <citation type="journal article" date="2019" name="Int. J. Syst. Evol. Microbiol.">
        <title>The Global Catalogue of Microorganisms (GCM) 10K type strain sequencing project: providing services to taxonomists for standard genome sequencing and annotation.</title>
        <authorList>
            <consortium name="The Broad Institute Genomics Platform"/>
            <consortium name="The Broad Institute Genome Sequencing Center for Infectious Disease"/>
            <person name="Wu L."/>
            <person name="Ma J."/>
        </authorList>
    </citation>
    <scope>NUCLEOTIDE SEQUENCE [LARGE SCALE GENOMIC DNA]</scope>
    <source>
        <strain evidence="2">CGMCC 4.6997</strain>
    </source>
</reference>